<organism evidence="1">
    <name type="scientific">Tanacetum cinerariifolium</name>
    <name type="common">Dalmatian daisy</name>
    <name type="synonym">Chrysanthemum cinerariifolium</name>
    <dbReference type="NCBI Taxonomy" id="118510"/>
    <lineage>
        <taxon>Eukaryota</taxon>
        <taxon>Viridiplantae</taxon>
        <taxon>Streptophyta</taxon>
        <taxon>Embryophyta</taxon>
        <taxon>Tracheophyta</taxon>
        <taxon>Spermatophyta</taxon>
        <taxon>Magnoliopsida</taxon>
        <taxon>eudicotyledons</taxon>
        <taxon>Gunneridae</taxon>
        <taxon>Pentapetalae</taxon>
        <taxon>asterids</taxon>
        <taxon>campanulids</taxon>
        <taxon>Asterales</taxon>
        <taxon>Asteraceae</taxon>
        <taxon>Asteroideae</taxon>
        <taxon>Anthemideae</taxon>
        <taxon>Anthemidinae</taxon>
        <taxon>Tanacetum</taxon>
    </lineage>
</organism>
<name>A0A699RI66_TANCI</name>
<comment type="caution">
    <text evidence="1">The sequence shown here is derived from an EMBL/GenBank/DDBJ whole genome shotgun (WGS) entry which is preliminary data.</text>
</comment>
<dbReference type="GO" id="GO:0003964">
    <property type="term" value="F:RNA-directed DNA polymerase activity"/>
    <property type="evidence" value="ECO:0007669"/>
    <property type="project" value="UniProtKB-KW"/>
</dbReference>
<gene>
    <name evidence="1" type="ORF">Tci_857048</name>
</gene>
<feature type="non-terminal residue" evidence="1">
    <location>
        <position position="1"/>
    </location>
</feature>
<feature type="non-terminal residue" evidence="1">
    <location>
        <position position="184"/>
    </location>
</feature>
<keyword evidence="1" id="KW-0695">RNA-directed DNA polymerase</keyword>
<dbReference type="AlphaFoldDB" id="A0A699RI66"/>
<keyword evidence="1" id="KW-0808">Transferase</keyword>
<evidence type="ECO:0000313" key="1">
    <source>
        <dbReference type="EMBL" id="GFC85078.1"/>
    </source>
</evidence>
<keyword evidence="1" id="KW-0548">Nucleotidyltransferase</keyword>
<accession>A0A699RI66</accession>
<reference evidence="1" key="1">
    <citation type="journal article" date="2019" name="Sci. Rep.">
        <title>Draft genome of Tanacetum cinerariifolium, the natural source of mosquito coil.</title>
        <authorList>
            <person name="Yamashiro T."/>
            <person name="Shiraishi A."/>
            <person name="Satake H."/>
            <person name="Nakayama K."/>
        </authorList>
    </citation>
    <scope>NUCLEOTIDE SEQUENCE</scope>
</reference>
<sequence>NLANGLFGDNVAVNGDDLVYDNNGNEDKDGVDPSDGLHGDVSLGSDPFGLDHLINKKASSDPNSFSYKSEGFSVIEKLEETIKVGLALGLYMKGYHVDPWVLRQVWGNMHFDFASSSARGMSGGILCIWNDLVFKKTKISCNEYYVAIEGLWIPSKVRIKCVAVYAPQDLARKITLWESIINLL</sequence>
<dbReference type="EMBL" id="BKCJ011098005">
    <property type="protein sequence ID" value="GFC85078.1"/>
    <property type="molecule type" value="Genomic_DNA"/>
</dbReference>
<protein>
    <submittedName>
        <fullName evidence="1">RNA-directed DNA polymerase, eukaryota</fullName>
    </submittedName>
</protein>
<proteinExistence type="predicted"/>